<dbReference type="Proteomes" id="UP001597168">
    <property type="component" value="Unassembled WGS sequence"/>
</dbReference>
<name>A0ABW3QGU9_9PSEU</name>
<protein>
    <submittedName>
        <fullName evidence="2">Uncharacterized protein</fullName>
    </submittedName>
</protein>
<dbReference type="RefSeq" id="WP_380719271.1">
    <property type="nucleotide sequence ID" value="NZ_JBHTLK010000005.1"/>
</dbReference>
<sequence>MSHFSHTIRVTVTPDRGTFLPTSFSELLQRAIVLPGLDPSWEHTLIDIAVAEDGGSAELTMSSSPPEVPGMVGGLRLTHGSPTAAIRVYDGAGVLLSEGRYPAPLREGQEIAVGDVHYRVVSTAWPGRDPATGACLGAVDWQHVVVGDPLPATSGEPAAGDPEGRSA</sequence>
<dbReference type="EMBL" id="JBHTLK010000005">
    <property type="protein sequence ID" value="MFD1145984.1"/>
    <property type="molecule type" value="Genomic_DNA"/>
</dbReference>
<proteinExistence type="predicted"/>
<organism evidence="2 3">
    <name type="scientific">Saccharothrix hoggarensis</name>
    <dbReference type="NCBI Taxonomy" id="913853"/>
    <lineage>
        <taxon>Bacteria</taxon>
        <taxon>Bacillati</taxon>
        <taxon>Actinomycetota</taxon>
        <taxon>Actinomycetes</taxon>
        <taxon>Pseudonocardiales</taxon>
        <taxon>Pseudonocardiaceae</taxon>
        <taxon>Saccharothrix</taxon>
    </lineage>
</organism>
<gene>
    <name evidence="2" type="ORF">ACFQ3T_02465</name>
</gene>
<evidence type="ECO:0000313" key="3">
    <source>
        <dbReference type="Proteomes" id="UP001597168"/>
    </source>
</evidence>
<evidence type="ECO:0000256" key="1">
    <source>
        <dbReference type="SAM" id="MobiDB-lite"/>
    </source>
</evidence>
<evidence type="ECO:0000313" key="2">
    <source>
        <dbReference type="EMBL" id="MFD1145984.1"/>
    </source>
</evidence>
<reference evidence="3" key="1">
    <citation type="journal article" date="2019" name="Int. J. Syst. Evol. Microbiol.">
        <title>The Global Catalogue of Microorganisms (GCM) 10K type strain sequencing project: providing services to taxonomists for standard genome sequencing and annotation.</title>
        <authorList>
            <consortium name="The Broad Institute Genomics Platform"/>
            <consortium name="The Broad Institute Genome Sequencing Center for Infectious Disease"/>
            <person name="Wu L."/>
            <person name="Ma J."/>
        </authorList>
    </citation>
    <scope>NUCLEOTIDE SEQUENCE [LARGE SCALE GENOMIC DNA]</scope>
    <source>
        <strain evidence="3">CCUG 60214</strain>
    </source>
</reference>
<comment type="caution">
    <text evidence="2">The sequence shown here is derived from an EMBL/GenBank/DDBJ whole genome shotgun (WGS) entry which is preliminary data.</text>
</comment>
<keyword evidence="3" id="KW-1185">Reference proteome</keyword>
<accession>A0ABW3QGU9</accession>
<feature type="region of interest" description="Disordered" evidence="1">
    <location>
        <begin position="148"/>
        <end position="167"/>
    </location>
</feature>